<feature type="compositionally biased region" description="Polar residues" evidence="1">
    <location>
        <begin position="64"/>
        <end position="84"/>
    </location>
</feature>
<evidence type="ECO:0000256" key="1">
    <source>
        <dbReference type="SAM" id="MobiDB-lite"/>
    </source>
</evidence>
<reference evidence="4" key="1">
    <citation type="submission" date="2021-07" db="EMBL/GenBank/DDBJ databases">
        <title>Complete genome sequencing of a Clostridium isolate.</title>
        <authorList>
            <person name="Ueki A."/>
            <person name="Tonouchi A."/>
        </authorList>
    </citation>
    <scope>NUCLEOTIDE SEQUENCE [LARGE SCALE GENOMIC DNA]</scope>
    <source>
        <strain evidence="4">C5S11</strain>
    </source>
</reference>
<dbReference type="Proteomes" id="UP000824633">
    <property type="component" value="Chromosome"/>
</dbReference>
<feature type="region of interest" description="Disordered" evidence="1">
    <location>
        <begin position="56"/>
        <end position="92"/>
    </location>
</feature>
<dbReference type="InterPro" id="IPR008258">
    <property type="entry name" value="Transglycosylase_SLT_dom_1"/>
</dbReference>
<dbReference type="CDD" id="cd00254">
    <property type="entry name" value="LT-like"/>
    <property type="match status" value="1"/>
</dbReference>
<dbReference type="Pfam" id="PF01464">
    <property type="entry name" value="SLT"/>
    <property type="match status" value="1"/>
</dbReference>
<evidence type="ECO:0000259" key="2">
    <source>
        <dbReference type="Pfam" id="PF01464"/>
    </source>
</evidence>
<evidence type="ECO:0000313" key="4">
    <source>
        <dbReference type="Proteomes" id="UP000824633"/>
    </source>
</evidence>
<accession>A0ABN6IU06</accession>
<name>A0ABN6IU06_9CLOT</name>
<dbReference type="PANTHER" id="PTHR37423:SF2">
    <property type="entry name" value="MEMBRANE-BOUND LYTIC MUREIN TRANSGLYCOSYLASE C"/>
    <property type="match status" value="1"/>
</dbReference>
<feature type="domain" description="Transglycosylase SLT" evidence="2">
    <location>
        <begin position="152"/>
        <end position="248"/>
    </location>
</feature>
<dbReference type="InterPro" id="IPR023346">
    <property type="entry name" value="Lysozyme-like_dom_sf"/>
</dbReference>
<dbReference type="Gene3D" id="1.10.530.10">
    <property type="match status" value="1"/>
</dbReference>
<dbReference type="SUPFAM" id="SSF53955">
    <property type="entry name" value="Lysozyme-like"/>
    <property type="match status" value="1"/>
</dbReference>
<sequence length="277" mass="29845">MAIDSLNQISNEQLLAMNMIGNGQITSDSSSTSGSSTNDESNLAFQLVMKNLAESAKNSKKNNADTINDGINKTNSQATNDENLSTTNSTNATNTVVATNNVNRSIQQCAAGQNLEDIPMVLNNKYVNSKGKSGSILSGRSDADMQKIYNAVNAASEKYGVDSNLILSIIKQESDFDPYSTSSCGASGLMQIMPENFASVGVTDQYDIDQNINGGTKLFKEYLNQYNGNAEMALMAYNGGPGTMQRRGVSSASDLYKMPEETQNYVPRVMGYYKNGI</sequence>
<evidence type="ECO:0000313" key="3">
    <source>
        <dbReference type="EMBL" id="BCZ44333.1"/>
    </source>
</evidence>
<dbReference type="RefSeq" id="WP_224036018.1">
    <property type="nucleotide sequence ID" value="NZ_AP024849.1"/>
</dbReference>
<organism evidence="3 4">
    <name type="scientific">Clostridium gelidum</name>
    <dbReference type="NCBI Taxonomy" id="704125"/>
    <lineage>
        <taxon>Bacteria</taxon>
        <taxon>Bacillati</taxon>
        <taxon>Bacillota</taxon>
        <taxon>Clostridia</taxon>
        <taxon>Eubacteriales</taxon>
        <taxon>Clostridiaceae</taxon>
        <taxon>Clostridium</taxon>
    </lineage>
</organism>
<dbReference type="PANTHER" id="PTHR37423">
    <property type="entry name" value="SOLUBLE LYTIC MUREIN TRANSGLYCOSYLASE-RELATED"/>
    <property type="match status" value="1"/>
</dbReference>
<protein>
    <recommendedName>
        <fullName evidence="2">Transglycosylase SLT domain-containing protein</fullName>
    </recommendedName>
</protein>
<keyword evidence="4" id="KW-1185">Reference proteome</keyword>
<proteinExistence type="predicted"/>
<gene>
    <name evidence="3" type="ORF">psyc5s11_04000</name>
</gene>
<dbReference type="EMBL" id="AP024849">
    <property type="protein sequence ID" value="BCZ44333.1"/>
    <property type="molecule type" value="Genomic_DNA"/>
</dbReference>